<dbReference type="GO" id="GO:0016747">
    <property type="term" value="F:acyltransferase activity, transferring groups other than amino-acyl groups"/>
    <property type="evidence" value="ECO:0007669"/>
    <property type="project" value="InterPro"/>
</dbReference>
<protein>
    <recommendedName>
        <fullName evidence="1">N-acetyltransferase domain-containing protein</fullName>
    </recommendedName>
</protein>
<dbReference type="PROSITE" id="PS51186">
    <property type="entry name" value="GNAT"/>
    <property type="match status" value="1"/>
</dbReference>
<dbReference type="STRING" id="200904.GCA_900168775_00554"/>
<feature type="domain" description="N-acetyltransferase" evidence="1">
    <location>
        <begin position="131"/>
        <end position="261"/>
    </location>
</feature>
<dbReference type="AlphaFoldDB" id="A0A366EDX7"/>
<evidence type="ECO:0000259" key="1">
    <source>
        <dbReference type="PROSITE" id="PS51186"/>
    </source>
</evidence>
<dbReference type="Pfam" id="PF12746">
    <property type="entry name" value="GNAT_acetyltran"/>
    <property type="match status" value="1"/>
</dbReference>
<proteinExistence type="predicted"/>
<accession>A0A366EDX7</accession>
<reference evidence="2 3" key="1">
    <citation type="submission" date="2018-06" db="EMBL/GenBank/DDBJ databases">
        <title>Genomic Encyclopedia of Type Strains, Phase IV (KMG-IV): sequencing the most valuable type-strain genomes for metagenomic binning, comparative biology and taxonomic classification.</title>
        <authorList>
            <person name="Goeker M."/>
        </authorList>
    </citation>
    <scope>NUCLEOTIDE SEQUENCE [LARGE SCALE GENOMIC DNA]</scope>
    <source>
        <strain evidence="2 3">DSM 15140</strain>
    </source>
</reference>
<name>A0A366EDX7_9BACI</name>
<sequence>MIRKLTSQDDQQVQALIQQKPAENLFIIGDLEAFGYEEEFQTVWGDFDDNQNLRAVLLKYEKNYLPFSLTNFDAKGFAQIINEDQNEPMLSGLKEVTVALEPYLTITYEKKREMYYAKCTSTAALPSVDTSIVKQITLDDVERLGDFITSIPEFDALQYNAENKRRNLKKGVTRGYYIEEKGAIISSASTTAENSTSAMVVAVATAVEHQQKGLATVCLTRLCSDLITEGKQLCIFYDNPNAGKLYRRLGFEEIGFWMMYR</sequence>
<evidence type="ECO:0000313" key="3">
    <source>
        <dbReference type="Proteomes" id="UP000252254"/>
    </source>
</evidence>
<dbReference type="Gene3D" id="3.40.630.30">
    <property type="match status" value="1"/>
</dbReference>
<gene>
    <name evidence="2" type="ORF">DES48_102282</name>
</gene>
<dbReference type="InterPro" id="IPR000182">
    <property type="entry name" value="GNAT_dom"/>
</dbReference>
<keyword evidence="3" id="KW-1185">Reference proteome</keyword>
<evidence type="ECO:0000313" key="2">
    <source>
        <dbReference type="EMBL" id="RBP00518.1"/>
    </source>
</evidence>
<dbReference type="Proteomes" id="UP000252254">
    <property type="component" value="Unassembled WGS sequence"/>
</dbReference>
<dbReference type="OrthoDB" id="248489at2"/>
<dbReference type="RefSeq" id="WP_113867291.1">
    <property type="nucleotide sequence ID" value="NZ_BAABQN010000002.1"/>
</dbReference>
<organism evidence="2 3">
    <name type="scientific">Paraliobacillus ryukyuensis</name>
    <dbReference type="NCBI Taxonomy" id="200904"/>
    <lineage>
        <taxon>Bacteria</taxon>
        <taxon>Bacillati</taxon>
        <taxon>Bacillota</taxon>
        <taxon>Bacilli</taxon>
        <taxon>Bacillales</taxon>
        <taxon>Bacillaceae</taxon>
        <taxon>Paraliobacillus</taxon>
    </lineage>
</organism>
<dbReference type="InterPro" id="IPR016181">
    <property type="entry name" value="Acyl_CoA_acyltransferase"/>
</dbReference>
<dbReference type="InterPro" id="IPR027365">
    <property type="entry name" value="GNAT_acetyltra_YdfB-like"/>
</dbReference>
<dbReference type="SUPFAM" id="SSF55729">
    <property type="entry name" value="Acyl-CoA N-acyltransferases (Nat)"/>
    <property type="match status" value="1"/>
</dbReference>
<comment type="caution">
    <text evidence="2">The sequence shown here is derived from an EMBL/GenBank/DDBJ whole genome shotgun (WGS) entry which is preliminary data.</text>
</comment>
<dbReference type="EMBL" id="QNRI01000002">
    <property type="protein sequence ID" value="RBP00518.1"/>
    <property type="molecule type" value="Genomic_DNA"/>
</dbReference>